<comment type="caution">
    <text evidence="6">The sequence shown here is derived from an EMBL/GenBank/DDBJ whole genome shotgun (WGS) entry which is preliminary data.</text>
</comment>
<gene>
    <name evidence="6" type="ORF">GCM10009093_26730</name>
</gene>
<dbReference type="Gene3D" id="3.40.1090.10">
    <property type="entry name" value="Cytosolic phospholipase A2 catalytic domain"/>
    <property type="match status" value="2"/>
</dbReference>
<evidence type="ECO:0000259" key="5">
    <source>
        <dbReference type="PROSITE" id="PS51635"/>
    </source>
</evidence>
<dbReference type="Proteomes" id="UP001500791">
    <property type="component" value="Unassembled WGS sequence"/>
</dbReference>
<keyword evidence="2 4" id="KW-0442">Lipid degradation</keyword>
<evidence type="ECO:0000256" key="4">
    <source>
        <dbReference type="PROSITE-ProRule" id="PRU01161"/>
    </source>
</evidence>
<keyword evidence="1 4" id="KW-0378">Hydrolase</keyword>
<evidence type="ECO:0000313" key="7">
    <source>
        <dbReference type="Proteomes" id="UP001500791"/>
    </source>
</evidence>
<comment type="caution">
    <text evidence="4">Lacks conserved residue(s) required for the propagation of feature annotation.</text>
</comment>
<dbReference type="PANTHER" id="PTHR14226">
    <property type="entry name" value="NEUROPATHY TARGET ESTERASE/SWISS CHEESE D.MELANOGASTER"/>
    <property type="match status" value="1"/>
</dbReference>
<dbReference type="PROSITE" id="PS51635">
    <property type="entry name" value="PNPLA"/>
    <property type="match status" value="1"/>
</dbReference>
<dbReference type="PANTHER" id="PTHR14226:SF78">
    <property type="entry name" value="SLR0060 PROTEIN"/>
    <property type="match status" value="1"/>
</dbReference>
<name>A0ABN0YL86_9CAUL</name>
<feature type="domain" description="PNPLA" evidence="5">
    <location>
        <begin position="10"/>
        <end position="209"/>
    </location>
</feature>
<dbReference type="InterPro" id="IPR050301">
    <property type="entry name" value="NTE"/>
</dbReference>
<feature type="active site" description="Proton acceptor" evidence="4">
    <location>
        <position position="196"/>
    </location>
</feature>
<keyword evidence="7" id="KW-1185">Reference proteome</keyword>
<feature type="active site" description="Nucleophile" evidence="4">
    <location>
        <position position="44"/>
    </location>
</feature>
<sequence>MVAKRKSVCLALQGGGSHGAFQWGVLDRLFEDDRIEVKAVTAASAGAMNATALVTGLERNGAAGAREALDFLWQEVNQSGGRNVFGQSGAWLKSLTPQWMTENPVWQASQTLAMSMSPYSFNPLNLNPLKRVIEAAVDFEAVKASKIRIHISATAVRAGQSRIFGNDEMSADVLLASACLPHLFQAVEIDGEPYWDGGYLANPALWPLFAKDVPDDIILLPLNPLFRDDTPKQSADIMDRLNEILFNAPLIAELRTIAMTQRLIDEGKLLRAETWQPPKIHAILADNWLGQLSLASKTDTEWSFLSSLKSLGREAASQWIDASFDDVGKRTSVNLQDVFL</sequence>
<keyword evidence="3 4" id="KW-0443">Lipid metabolism</keyword>
<evidence type="ECO:0000313" key="6">
    <source>
        <dbReference type="EMBL" id="GAA0398823.1"/>
    </source>
</evidence>
<dbReference type="EMBL" id="BAAAEJ010000009">
    <property type="protein sequence ID" value="GAA0398823.1"/>
    <property type="molecule type" value="Genomic_DNA"/>
</dbReference>
<dbReference type="InterPro" id="IPR016035">
    <property type="entry name" value="Acyl_Trfase/lysoPLipase"/>
</dbReference>
<evidence type="ECO:0000256" key="1">
    <source>
        <dbReference type="ARBA" id="ARBA00022801"/>
    </source>
</evidence>
<reference evidence="6 7" key="1">
    <citation type="journal article" date="2019" name="Int. J. Syst. Evol. Microbiol.">
        <title>The Global Catalogue of Microorganisms (GCM) 10K type strain sequencing project: providing services to taxonomists for standard genome sequencing and annotation.</title>
        <authorList>
            <consortium name="The Broad Institute Genomics Platform"/>
            <consortium name="The Broad Institute Genome Sequencing Center for Infectious Disease"/>
            <person name="Wu L."/>
            <person name="Ma J."/>
        </authorList>
    </citation>
    <scope>NUCLEOTIDE SEQUENCE [LARGE SCALE GENOMIC DNA]</scope>
    <source>
        <strain evidence="6 7">JCM 13476</strain>
    </source>
</reference>
<evidence type="ECO:0000256" key="3">
    <source>
        <dbReference type="ARBA" id="ARBA00023098"/>
    </source>
</evidence>
<accession>A0ABN0YL86</accession>
<evidence type="ECO:0000256" key="2">
    <source>
        <dbReference type="ARBA" id="ARBA00022963"/>
    </source>
</evidence>
<dbReference type="Pfam" id="PF01734">
    <property type="entry name" value="Patatin"/>
    <property type="match status" value="1"/>
</dbReference>
<protein>
    <submittedName>
        <fullName evidence="6">Patatin-like phospholipase family protein</fullName>
    </submittedName>
</protein>
<dbReference type="InterPro" id="IPR002641">
    <property type="entry name" value="PNPLA_dom"/>
</dbReference>
<feature type="short sequence motif" description="GXGXXG" evidence="4">
    <location>
        <begin position="14"/>
        <end position="19"/>
    </location>
</feature>
<feature type="short sequence motif" description="DGA/G" evidence="4">
    <location>
        <begin position="196"/>
        <end position="198"/>
    </location>
</feature>
<organism evidence="6 7">
    <name type="scientific">Brevundimonas terrae</name>
    <dbReference type="NCBI Taxonomy" id="363631"/>
    <lineage>
        <taxon>Bacteria</taxon>
        <taxon>Pseudomonadati</taxon>
        <taxon>Pseudomonadota</taxon>
        <taxon>Alphaproteobacteria</taxon>
        <taxon>Caulobacterales</taxon>
        <taxon>Caulobacteraceae</taxon>
        <taxon>Brevundimonas</taxon>
    </lineage>
</organism>
<dbReference type="RefSeq" id="WP_167178185.1">
    <property type="nucleotide sequence ID" value="NZ_BAAAEJ010000009.1"/>
</dbReference>
<dbReference type="SUPFAM" id="SSF52151">
    <property type="entry name" value="FabD/lysophospholipase-like"/>
    <property type="match status" value="1"/>
</dbReference>
<proteinExistence type="predicted"/>